<dbReference type="AlphaFoldDB" id="M5GD66"/>
<keyword evidence="2" id="KW-1185">Reference proteome</keyword>
<protein>
    <recommendedName>
        <fullName evidence="3">Thioesterase domain-containing protein</fullName>
    </recommendedName>
</protein>
<dbReference type="EMBL" id="JH795855">
    <property type="protein sequence ID" value="EJU06630.1"/>
    <property type="molecule type" value="Genomic_DNA"/>
</dbReference>
<dbReference type="GeneID" id="63682845"/>
<name>M5GD66_DACPD</name>
<dbReference type="RefSeq" id="XP_040633524.1">
    <property type="nucleotide sequence ID" value="XM_040767783.1"/>
</dbReference>
<dbReference type="HOGENOM" id="CLU_2305995_0_0_1"/>
<organism evidence="1 2">
    <name type="scientific">Dacryopinax primogenitus (strain DJM 731)</name>
    <name type="common">Brown rot fungus</name>
    <dbReference type="NCBI Taxonomy" id="1858805"/>
    <lineage>
        <taxon>Eukaryota</taxon>
        <taxon>Fungi</taxon>
        <taxon>Dikarya</taxon>
        <taxon>Basidiomycota</taxon>
        <taxon>Agaricomycotina</taxon>
        <taxon>Dacrymycetes</taxon>
        <taxon>Dacrymycetales</taxon>
        <taxon>Dacrymycetaceae</taxon>
        <taxon>Dacryopinax</taxon>
    </lineage>
</organism>
<gene>
    <name evidence="1" type="ORF">DACRYDRAFT_103581</name>
</gene>
<evidence type="ECO:0008006" key="3">
    <source>
        <dbReference type="Google" id="ProtNLM"/>
    </source>
</evidence>
<dbReference type="Proteomes" id="UP000030653">
    <property type="component" value="Unassembled WGS sequence"/>
</dbReference>
<proteinExistence type="predicted"/>
<sequence>MALVSILPRMSPHPASSLGGNADLASKARVVAWWDRYLAGPASGQFGANVKPHLKIVSVSVFTEHGCDVHEVVHEATVSEAFLNCNGVMHGGCTAFIMDM</sequence>
<dbReference type="STRING" id="1858805.M5GD66"/>
<reference evidence="1 2" key="1">
    <citation type="journal article" date="2012" name="Science">
        <title>The Paleozoic origin of enzymatic lignin decomposition reconstructed from 31 fungal genomes.</title>
        <authorList>
            <person name="Floudas D."/>
            <person name="Binder M."/>
            <person name="Riley R."/>
            <person name="Barry K."/>
            <person name="Blanchette R.A."/>
            <person name="Henrissat B."/>
            <person name="Martinez A.T."/>
            <person name="Otillar R."/>
            <person name="Spatafora J.W."/>
            <person name="Yadav J.S."/>
            <person name="Aerts A."/>
            <person name="Benoit I."/>
            <person name="Boyd A."/>
            <person name="Carlson A."/>
            <person name="Copeland A."/>
            <person name="Coutinho P.M."/>
            <person name="de Vries R.P."/>
            <person name="Ferreira P."/>
            <person name="Findley K."/>
            <person name="Foster B."/>
            <person name="Gaskell J."/>
            <person name="Glotzer D."/>
            <person name="Gorecki P."/>
            <person name="Heitman J."/>
            <person name="Hesse C."/>
            <person name="Hori C."/>
            <person name="Igarashi K."/>
            <person name="Jurgens J.A."/>
            <person name="Kallen N."/>
            <person name="Kersten P."/>
            <person name="Kohler A."/>
            <person name="Kuees U."/>
            <person name="Kumar T.K.A."/>
            <person name="Kuo A."/>
            <person name="LaButti K."/>
            <person name="Larrondo L.F."/>
            <person name="Lindquist E."/>
            <person name="Ling A."/>
            <person name="Lombard V."/>
            <person name="Lucas S."/>
            <person name="Lundell T."/>
            <person name="Martin R."/>
            <person name="McLaughlin D.J."/>
            <person name="Morgenstern I."/>
            <person name="Morin E."/>
            <person name="Murat C."/>
            <person name="Nagy L.G."/>
            <person name="Nolan M."/>
            <person name="Ohm R.A."/>
            <person name="Patyshakuliyeva A."/>
            <person name="Rokas A."/>
            <person name="Ruiz-Duenas F.J."/>
            <person name="Sabat G."/>
            <person name="Salamov A."/>
            <person name="Samejima M."/>
            <person name="Schmutz J."/>
            <person name="Slot J.C."/>
            <person name="St John F."/>
            <person name="Stenlid J."/>
            <person name="Sun H."/>
            <person name="Sun S."/>
            <person name="Syed K."/>
            <person name="Tsang A."/>
            <person name="Wiebenga A."/>
            <person name="Young D."/>
            <person name="Pisabarro A."/>
            <person name="Eastwood D.C."/>
            <person name="Martin F."/>
            <person name="Cullen D."/>
            <person name="Grigoriev I.V."/>
            <person name="Hibbett D.S."/>
        </authorList>
    </citation>
    <scope>NUCLEOTIDE SEQUENCE [LARGE SCALE GENOMIC DNA]</scope>
    <source>
        <strain evidence="1 2">DJM-731 SS1</strain>
    </source>
</reference>
<dbReference type="SUPFAM" id="SSF54637">
    <property type="entry name" value="Thioesterase/thiol ester dehydrase-isomerase"/>
    <property type="match status" value="1"/>
</dbReference>
<dbReference type="OrthoDB" id="2831072at2759"/>
<accession>M5GD66</accession>
<evidence type="ECO:0000313" key="1">
    <source>
        <dbReference type="EMBL" id="EJU06630.1"/>
    </source>
</evidence>
<dbReference type="InterPro" id="IPR029069">
    <property type="entry name" value="HotDog_dom_sf"/>
</dbReference>
<evidence type="ECO:0000313" key="2">
    <source>
        <dbReference type="Proteomes" id="UP000030653"/>
    </source>
</evidence>